<organism evidence="2 3">
    <name type="scientific">Trichonephila clavipes</name>
    <name type="common">Golden silk orbweaver</name>
    <name type="synonym">Nephila clavipes</name>
    <dbReference type="NCBI Taxonomy" id="2585209"/>
    <lineage>
        <taxon>Eukaryota</taxon>
        <taxon>Metazoa</taxon>
        <taxon>Ecdysozoa</taxon>
        <taxon>Arthropoda</taxon>
        <taxon>Chelicerata</taxon>
        <taxon>Arachnida</taxon>
        <taxon>Araneae</taxon>
        <taxon>Araneomorphae</taxon>
        <taxon>Entelegynae</taxon>
        <taxon>Araneoidea</taxon>
        <taxon>Nephilidae</taxon>
        <taxon>Trichonephila</taxon>
    </lineage>
</organism>
<reference evidence="2" key="1">
    <citation type="submission" date="2020-08" db="EMBL/GenBank/DDBJ databases">
        <title>Multicomponent nature underlies the extraordinary mechanical properties of spider dragline silk.</title>
        <authorList>
            <person name="Kono N."/>
            <person name="Nakamura H."/>
            <person name="Mori M."/>
            <person name="Yoshida Y."/>
            <person name="Ohtoshi R."/>
            <person name="Malay A.D."/>
            <person name="Moran D.A.P."/>
            <person name="Tomita M."/>
            <person name="Numata K."/>
            <person name="Arakawa K."/>
        </authorList>
    </citation>
    <scope>NUCLEOTIDE SEQUENCE</scope>
</reference>
<keyword evidence="3" id="KW-1185">Reference proteome</keyword>
<accession>A0A8X6RNN7</accession>
<evidence type="ECO:0000313" key="2">
    <source>
        <dbReference type="EMBL" id="GFX96127.1"/>
    </source>
</evidence>
<dbReference type="AlphaFoldDB" id="A0A8X6RNN7"/>
<dbReference type="Proteomes" id="UP000887159">
    <property type="component" value="Unassembled WGS sequence"/>
</dbReference>
<name>A0A8X6RNN7_TRICX</name>
<proteinExistence type="predicted"/>
<comment type="caution">
    <text evidence="2">The sequence shown here is derived from an EMBL/GenBank/DDBJ whole genome shotgun (WGS) entry which is preliminary data.</text>
</comment>
<protein>
    <submittedName>
        <fullName evidence="2">Uncharacterized protein</fullName>
    </submittedName>
</protein>
<feature type="region of interest" description="Disordered" evidence="1">
    <location>
        <begin position="58"/>
        <end position="79"/>
    </location>
</feature>
<evidence type="ECO:0000256" key="1">
    <source>
        <dbReference type="SAM" id="MobiDB-lite"/>
    </source>
</evidence>
<dbReference type="EMBL" id="BMAU01021190">
    <property type="protein sequence ID" value="GFX96127.1"/>
    <property type="molecule type" value="Genomic_DNA"/>
</dbReference>
<evidence type="ECO:0000313" key="3">
    <source>
        <dbReference type="Proteomes" id="UP000887159"/>
    </source>
</evidence>
<gene>
    <name evidence="2" type="ORF">TNCV_2290162</name>
</gene>
<sequence length="79" mass="8401">MALGGSLPQINLGVQDFAALQRKLVICEQDITCMTSTTQGLLVTDFVILNHGQVTRTTSELAPPSPNFHPTPMGGCLGF</sequence>